<dbReference type="InterPro" id="IPR029063">
    <property type="entry name" value="SAM-dependent_MTases_sf"/>
</dbReference>
<comment type="caution">
    <text evidence="2">The sequence shown here is derived from an EMBL/GenBank/DDBJ whole genome shotgun (WGS) entry which is preliminary data.</text>
</comment>
<dbReference type="SUPFAM" id="SSF53335">
    <property type="entry name" value="S-adenosyl-L-methionine-dependent methyltransferases"/>
    <property type="match status" value="1"/>
</dbReference>
<evidence type="ECO:0000313" key="3">
    <source>
        <dbReference type="Proteomes" id="UP000287177"/>
    </source>
</evidence>
<gene>
    <name evidence="2" type="ORF">MELE44368_23550</name>
</gene>
<dbReference type="Proteomes" id="UP000287177">
    <property type="component" value="Unassembled WGS sequence"/>
</dbReference>
<reference evidence="2 3" key="1">
    <citation type="submission" date="2013-06" db="EMBL/GenBank/DDBJ databases">
        <title>The draft sequence of the Mycobacterium elephantis genome.</title>
        <authorList>
            <person name="Pettersson F.B."/>
            <person name="Das S."/>
            <person name="Dasgupta S."/>
            <person name="Bhattacharya A."/>
            <person name="Kirsebom L.A."/>
        </authorList>
    </citation>
    <scope>NUCLEOTIDE SEQUENCE [LARGE SCALE GENOMIC DNA]</scope>
    <source>
        <strain evidence="2 3">DSM 44368</strain>
    </source>
</reference>
<protein>
    <recommendedName>
        <fullName evidence="1">Methyltransferase domain-containing protein</fullName>
    </recommendedName>
</protein>
<name>A0A439DR30_9MYCO</name>
<dbReference type="Pfam" id="PF13649">
    <property type="entry name" value="Methyltransf_25"/>
    <property type="match status" value="1"/>
</dbReference>
<dbReference type="Gene3D" id="3.40.50.150">
    <property type="entry name" value="Vaccinia Virus protein VP39"/>
    <property type="match status" value="1"/>
</dbReference>
<accession>A0A439DR30</accession>
<dbReference type="EMBL" id="ATDN01000025">
    <property type="protein sequence ID" value="RWA18252.1"/>
    <property type="molecule type" value="Genomic_DNA"/>
</dbReference>
<keyword evidence="3" id="KW-1185">Reference proteome</keyword>
<proteinExistence type="predicted"/>
<evidence type="ECO:0000259" key="1">
    <source>
        <dbReference type="Pfam" id="PF13649"/>
    </source>
</evidence>
<sequence>MWKDALVETFMAPYCVGAAVVEIAPGYGRWSEFLVDSARSVVLVDINENCLNTCRQRFGHLDHVEYQLGDGQSVPAADGCVDFVWSFDSFVHMDAEVVRSYIFEIGRVLRPGGSAVVHHADKRGWSLALAPLTCRLGTVGRVVQQVASQGRLRDDGNRSNVTGEMVAGWAADAGMSVTQTDSWGEAGEYTVAKYRDLISVLQKPFA</sequence>
<feature type="domain" description="Methyltransferase" evidence="1">
    <location>
        <begin position="20"/>
        <end position="113"/>
    </location>
</feature>
<dbReference type="AlphaFoldDB" id="A0A439DR30"/>
<organism evidence="2 3">
    <name type="scientific">Mycolicibacterium elephantis DSM 44368</name>
    <dbReference type="NCBI Taxonomy" id="1335622"/>
    <lineage>
        <taxon>Bacteria</taxon>
        <taxon>Bacillati</taxon>
        <taxon>Actinomycetota</taxon>
        <taxon>Actinomycetes</taxon>
        <taxon>Mycobacteriales</taxon>
        <taxon>Mycobacteriaceae</taxon>
        <taxon>Mycolicibacterium</taxon>
    </lineage>
</organism>
<evidence type="ECO:0000313" key="2">
    <source>
        <dbReference type="EMBL" id="RWA18252.1"/>
    </source>
</evidence>
<dbReference type="CDD" id="cd02440">
    <property type="entry name" value="AdoMet_MTases"/>
    <property type="match status" value="1"/>
</dbReference>
<dbReference type="InterPro" id="IPR041698">
    <property type="entry name" value="Methyltransf_25"/>
</dbReference>